<name>A0ABR0GR72_9PEZI</name>
<evidence type="ECO:0008006" key="6">
    <source>
        <dbReference type="Google" id="ProtNLM"/>
    </source>
</evidence>
<dbReference type="RefSeq" id="XP_062747230.1">
    <property type="nucleotide sequence ID" value="XM_062884435.1"/>
</dbReference>
<keyword evidence="5" id="KW-1185">Reference proteome</keyword>
<dbReference type="Pfam" id="PF06985">
    <property type="entry name" value="HET"/>
    <property type="match status" value="1"/>
</dbReference>
<feature type="domain" description="DUF8212" evidence="3">
    <location>
        <begin position="460"/>
        <end position="596"/>
    </location>
</feature>
<evidence type="ECO:0000259" key="2">
    <source>
        <dbReference type="Pfam" id="PF06985"/>
    </source>
</evidence>
<comment type="caution">
    <text evidence="4">The sequence shown here is derived from an EMBL/GenBank/DDBJ whole genome shotgun (WGS) entry which is preliminary data.</text>
</comment>
<evidence type="ECO:0000256" key="1">
    <source>
        <dbReference type="SAM" id="MobiDB-lite"/>
    </source>
</evidence>
<dbReference type="PANTHER" id="PTHR10622">
    <property type="entry name" value="HET DOMAIN-CONTAINING PROTEIN"/>
    <property type="match status" value="1"/>
</dbReference>
<evidence type="ECO:0000313" key="4">
    <source>
        <dbReference type="EMBL" id="KAK4658258.1"/>
    </source>
</evidence>
<evidence type="ECO:0000259" key="3">
    <source>
        <dbReference type="Pfam" id="PF26640"/>
    </source>
</evidence>
<dbReference type="InterPro" id="IPR010730">
    <property type="entry name" value="HET"/>
</dbReference>
<feature type="compositionally biased region" description="Pro residues" evidence="1">
    <location>
        <begin position="255"/>
        <end position="274"/>
    </location>
</feature>
<proteinExistence type="predicted"/>
<sequence>MQAAGAQTRSELDNGVIFVEVESLHEGPRCLHTSTSDIWSLTDPMAHLGVAPIGLFPIASLQRLIGPLVNCKCLLALRAHHDKTHKSRNKCRPATFRLLLSDMNSQEEHHPKPKMRLLNVTTREVEEFFEPSIPPYAIFSHTWGPEEVTFQDLESLSAFRKPRPATPPPSSLPSLLGSSHGYITAARPELPLEKTEVMKLMMLANMLTALRGHRDASRFQRQSAYFSPLPPSPEIDDDLQSHRSFSSSTTMTPSSSPPLALPPPSPPMKPPQPQIHPVQQKAGYAKLSYACTQASKDGHSYIWIDTVCIDRRSSSELSEAINSMFGWYQKAAVCYAYLDDVHFDSYTSGYRTWKDDFSASKWFTRGWTLQELVAPKKLVFYAHGWRLLGTKSSLVKTVEKITGIEEVVLLEPKLVHNSSIAQRMAWAAGRETTRAEDVAYCLLGLFGVNLPIIYGEGYDKAFLRLQEEIIRRTDDQSIFAWGALGKEDKSSKRTRTTPELDELDFEALSGTMPVLARSPADFKGMEKVVVSPPSTEPVSDYAMTNKGLHVKFNLVSASNSATQTQQLYFGVLNCHSEDDPSRRLAVLLSQTATSNVMVRTRSRMPTMVSVSDLEKAERRDIYIPNTAANRPQAAKAIEEILVLKYPDLVAPGYEVIDIQSKGHAQYNKEFGTLRVGALESRVLYQLAVVTFWNKHLKCGFVLRVIVDGGTKRAWVDQVQPQAIPQPGEVAEDGQDMVKTAKDIWVDPGRVEVIATGGRRSVLVDVTNPEKYEEAEGQEGKGFMLKPTAEIKAFETVTFVEKWERDYMRTVNAKMVRKNKGVLELSMSSLLWQAAQTSDQAE</sequence>
<dbReference type="Proteomes" id="UP001323405">
    <property type="component" value="Unassembled WGS sequence"/>
</dbReference>
<accession>A0ABR0GR72</accession>
<reference evidence="4 5" key="1">
    <citation type="journal article" date="2023" name="bioRxiv">
        <title>High-quality genome assemblies of four members of thePodospora anserinaspecies complex.</title>
        <authorList>
            <person name="Ament-Velasquez S.L."/>
            <person name="Vogan A.A."/>
            <person name="Wallerman O."/>
            <person name="Hartmann F."/>
            <person name="Gautier V."/>
            <person name="Silar P."/>
            <person name="Giraud T."/>
            <person name="Johannesson H."/>
        </authorList>
    </citation>
    <scope>NUCLEOTIDE SEQUENCE [LARGE SCALE GENOMIC DNA]</scope>
    <source>
        <strain evidence="4 5">CBS 415.72m</strain>
    </source>
</reference>
<feature type="domain" description="Heterokaryon incompatibility" evidence="2">
    <location>
        <begin position="286"/>
        <end position="344"/>
    </location>
</feature>
<protein>
    <recommendedName>
        <fullName evidence="6">Heterokaryon incompatibility domain-containing protein</fullName>
    </recommendedName>
</protein>
<feature type="region of interest" description="Disordered" evidence="1">
    <location>
        <begin position="224"/>
        <end position="277"/>
    </location>
</feature>
<dbReference type="EMBL" id="JAFFHA010000002">
    <property type="protein sequence ID" value="KAK4658258.1"/>
    <property type="molecule type" value="Genomic_DNA"/>
</dbReference>
<evidence type="ECO:0000313" key="5">
    <source>
        <dbReference type="Proteomes" id="UP001323405"/>
    </source>
</evidence>
<organism evidence="4 5">
    <name type="scientific">Podospora pseudocomata</name>
    <dbReference type="NCBI Taxonomy" id="2093779"/>
    <lineage>
        <taxon>Eukaryota</taxon>
        <taxon>Fungi</taxon>
        <taxon>Dikarya</taxon>
        <taxon>Ascomycota</taxon>
        <taxon>Pezizomycotina</taxon>
        <taxon>Sordariomycetes</taxon>
        <taxon>Sordariomycetidae</taxon>
        <taxon>Sordariales</taxon>
        <taxon>Podosporaceae</taxon>
        <taxon>Podospora</taxon>
    </lineage>
</organism>
<dbReference type="Pfam" id="PF26640">
    <property type="entry name" value="DUF8212"/>
    <property type="match status" value="1"/>
</dbReference>
<dbReference type="InterPro" id="IPR058525">
    <property type="entry name" value="DUF8212"/>
</dbReference>
<gene>
    <name evidence="4" type="ORF">QC762_100580</name>
</gene>
<dbReference type="GeneID" id="87904342"/>
<dbReference type="PANTHER" id="PTHR10622:SF10">
    <property type="entry name" value="HET DOMAIN-CONTAINING PROTEIN"/>
    <property type="match status" value="1"/>
</dbReference>